<dbReference type="GO" id="GO:0051743">
    <property type="term" value="F:red chlorophyll catabolite reductase activity"/>
    <property type="evidence" value="ECO:0007669"/>
    <property type="project" value="InterPro"/>
</dbReference>
<dbReference type="InterPro" id="IPR009439">
    <property type="entry name" value="RCC_reductase"/>
</dbReference>
<sequence>MKELVEPYVRTVLDSWIKVVEARAGNVPDEEQDALFLRDMILLDGSIKRDPGTAVLPRTLGPELGGKIVDALIRGDPRQVTQAEHYQLQRPHFRHWLGTRTSWDAATGELIDNYEIWRNVEEVGAGIDGALKVVQVNTHHVPPVSAASMNQGPLVSNSDVHHADGVSKHSSDSWSHYAPGVPFTKIPGDCGERFRLEFLFLAPDNRSRLGLAIAYDALGKASRVVMNRETVWGQEDEPVMRWSTVSEASMERNRPRGRLTGIEHTLSPDLLRWETAGDWKGYEHPVGSPLTGKQLSTGDYEVIHFPEGLTLSFPKFIETGMGAFHLSAHWARSERSMYQQTATYGADGAFHSSRKACYTQCT</sequence>
<reference evidence="1 2" key="1">
    <citation type="journal article" date="2014" name="Nat. Commun.">
        <title>Klebsormidium flaccidum genome reveals primary factors for plant terrestrial adaptation.</title>
        <authorList>
            <person name="Hori K."/>
            <person name="Maruyama F."/>
            <person name="Fujisawa T."/>
            <person name="Togashi T."/>
            <person name="Yamamoto N."/>
            <person name="Seo M."/>
            <person name="Sato S."/>
            <person name="Yamada T."/>
            <person name="Mori H."/>
            <person name="Tajima N."/>
            <person name="Moriyama T."/>
            <person name="Ikeuchi M."/>
            <person name="Watanabe M."/>
            <person name="Wada H."/>
            <person name="Kobayashi K."/>
            <person name="Saito M."/>
            <person name="Masuda T."/>
            <person name="Sasaki-Sekimoto Y."/>
            <person name="Mashiguchi K."/>
            <person name="Awai K."/>
            <person name="Shimojima M."/>
            <person name="Masuda S."/>
            <person name="Iwai M."/>
            <person name="Nobusawa T."/>
            <person name="Narise T."/>
            <person name="Kondo S."/>
            <person name="Saito H."/>
            <person name="Sato R."/>
            <person name="Murakawa M."/>
            <person name="Ihara Y."/>
            <person name="Oshima-Yamada Y."/>
            <person name="Ohtaka K."/>
            <person name="Satoh M."/>
            <person name="Sonobe K."/>
            <person name="Ishii M."/>
            <person name="Ohtani R."/>
            <person name="Kanamori-Sato M."/>
            <person name="Honoki R."/>
            <person name="Miyazaki D."/>
            <person name="Mochizuki H."/>
            <person name="Umetsu J."/>
            <person name="Higashi K."/>
            <person name="Shibata D."/>
            <person name="Kamiya Y."/>
            <person name="Sato N."/>
            <person name="Nakamura Y."/>
            <person name="Tabata S."/>
            <person name="Ida S."/>
            <person name="Kurokawa K."/>
            <person name="Ohta H."/>
        </authorList>
    </citation>
    <scope>NUCLEOTIDE SEQUENCE [LARGE SCALE GENOMIC DNA]</scope>
    <source>
        <strain evidence="1 2">NIES-2285</strain>
    </source>
</reference>
<dbReference type="Gene3D" id="3.40.1500.20">
    <property type="match status" value="1"/>
</dbReference>
<gene>
    <name evidence="1" type="ORF">KFL_002410160</name>
</gene>
<accession>A0A1Y1IA47</accession>
<protein>
    <submittedName>
        <fullName evidence="1">Uncharacterized protein</fullName>
    </submittedName>
</protein>
<dbReference type="Proteomes" id="UP000054558">
    <property type="component" value="Unassembled WGS sequence"/>
</dbReference>
<proteinExistence type="predicted"/>
<dbReference type="AlphaFoldDB" id="A0A1Y1IA47"/>
<organism evidence="1 2">
    <name type="scientific">Klebsormidium nitens</name>
    <name type="common">Green alga</name>
    <name type="synonym">Ulothrix nitens</name>
    <dbReference type="NCBI Taxonomy" id="105231"/>
    <lineage>
        <taxon>Eukaryota</taxon>
        <taxon>Viridiplantae</taxon>
        <taxon>Streptophyta</taxon>
        <taxon>Klebsormidiophyceae</taxon>
        <taxon>Klebsormidiales</taxon>
        <taxon>Klebsormidiaceae</taxon>
        <taxon>Klebsormidium</taxon>
    </lineage>
</organism>
<dbReference type="EMBL" id="DF237190">
    <property type="protein sequence ID" value="GAQ85566.1"/>
    <property type="molecule type" value="Genomic_DNA"/>
</dbReference>
<dbReference type="PANTHER" id="PTHR34685">
    <property type="entry name" value="RED CHLOROPHYLL CATABOLITE REDUCTASE, CHLOROPLASTIC"/>
    <property type="match status" value="1"/>
</dbReference>
<dbReference type="PANTHER" id="PTHR34685:SF2">
    <property type="entry name" value="RED CHLOROPHYLL CATABOLITE REDUCTASE, CHLOROPLASTIC"/>
    <property type="match status" value="1"/>
</dbReference>
<keyword evidence="2" id="KW-1185">Reference proteome</keyword>
<evidence type="ECO:0000313" key="1">
    <source>
        <dbReference type="EMBL" id="GAQ85566.1"/>
    </source>
</evidence>
<name>A0A1Y1IA47_KLENI</name>
<evidence type="ECO:0000313" key="2">
    <source>
        <dbReference type="Proteomes" id="UP000054558"/>
    </source>
</evidence>